<reference evidence="3" key="1">
    <citation type="submission" date="2020-07" db="EMBL/GenBank/DDBJ databases">
        <title>Complete genome sequencing of Clostridia bacterium strain 12CBH8.</title>
        <authorList>
            <person name="Sakamoto M."/>
            <person name="Murakami T."/>
            <person name="Mori H."/>
        </authorList>
    </citation>
    <scope>NUCLEOTIDE SEQUENCE [LARGE SCALE GENOMIC DNA]</scope>
    <source>
        <strain evidence="3">12CBH8</strain>
    </source>
</reference>
<organism evidence="2 3">
    <name type="scientific">Solibaculum mannosilyticum</name>
    <dbReference type="NCBI Taxonomy" id="2780922"/>
    <lineage>
        <taxon>Bacteria</taxon>
        <taxon>Bacillati</taxon>
        <taxon>Bacillota</taxon>
        <taxon>Clostridia</taxon>
        <taxon>Eubacteriales</taxon>
        <taxon>Oscillospiraceae</taxon>
        <taxon>Solibaculum</taxon>
    </lineage>
</organism>
<keyword evidence="3" id="KW-1185">Reference proteome</keyword>
<evidence type="ECO:0000313" key="3">
    <source>
        <dbReference type="Proteomes" id="UP000593890"/>
    </source>
</evidence>
<dbReference type="Proteomes" id="UP000593890">
    <property type="component" value="Chromosome"/>
</dbReference>
<dbReference type="Pfam" id="PF05133">
    <property type="entry name" value="SPP1_portal"/>
    <property type="match status" value="1"/>
</dbReference>
<name>A0A7I8D5B0_9FIRM</name>
<proteinExistence type="predicted"/>
<dbReference type="InterPro" id="IPR021145">
    <property type="entry name" value="Portal_protein_SPP1_Gp6-like"/>
</dbReference>
<dbReference type="RefSeq" id="WP_090265979.1">
    <property type="nucleotide sequence ID" value="NZ_AP023321.1"/>
</dbReference>
<feature type="compositionally biased region" description="Basic and acidic residues" evidence="1">
    <location>
        <begin position="467"/>
        <end position="477"/>
    </location>
</feature>
<protein>
    <submittedName>
        <fullName evidence="2">Portal protein</fullName>
    </submittedName>
</protein>
<dbReference type="AlphaFoldDB" id="A0A7I8D5B0"/>
<dbReference type="EMBL" id="AP023321">
    <property type="protein sequence ID" value="BCI60629.1"/>
    <property type="molecule type" value="Genomic_DNA"/>
</dbReference>
<gene>
    <name evidence="2" type="ORF">C12CBH8_12680</name>
</gene>
<dbReference type="KEGG" id="sman:C12CBH8_12680"/>
<feature type="region of interest" description="Disordered" evidence="1">
    <location>
        <begin position="449"/>
        <end position="477"/>
    </location>
</feature>
<sequence length="477" mass="55225">MTDLRFLEREIESWKLSPKRKMQILGEKYYNGEHDILHHHRMVIGPGGKLQPVHNLPNSRIVDNQYAKMVDQKVNYLLGKPLTFDTDDKAYALALADIFNQQFYRRFRLLGEDCLNGAIGWLMPYYDTEGQFRFRRFEPYEILPFWADSEHTLLDAAIRLYEVESYEGESKRIIEHVEAYTYRGIYYYLREHGTLVPEEPYYTPYAVIGGEPVNWTRIPLIPWKYNAKEIPLIRRVKSLQDGINLMESAFHNGMLEDPHNTIMVLVNYDGTDLGEFRHNLAVYGAVKVRDDGGGAKGDVKTLSVQVNAENYKAILELLKKALIENARGYDAKDDRLSGNPNQMNIQSMYSDIDLDANGMETEFQASFEQLLWFVNVHLANTGVGNFENSQVKIVFNRNVLINTTELIQQCRDSDGIISIRTLLAHHPFIDDVDAELSQIEEEKQQNLETYGEFPLQVNTEKQNNQKNDQKVNDNEEH</sequence>
<accession>A0A7I8D5B0</accession>
<evidence type="ECO:0000313" key="2">
    <source>
        <dbReference type="EMBL" id="BCI60629.1"/>
    </source>
</evidence>
<evidence type="ECO:0000256" key="1">
    <source>
        <dbReference type="SAM" id="MobiDB-lite"/>
    </source>
</evidence>